<evidence type="ECO:0000256" key="4">
    <source>
        <dbReference type="SAM" id="Coils"/>
    </source>
</evidence>
<evidence type="ECO:0000256" key="1">
    <source>
        <dbReference type="ARBA" id="ARBA00004186"/>
    </source>
</evidence>
<keyword evidence="4" id="KW-0175">Coiled coil</keyword>
<dbReference type="AlphaFoldDB" id="A0AAQ4EB41"/>
<reference evidence="6 7" key="1">
    <citation type="journal article" date="2023" name="Arcadia Sci">
        <title>De novo assembly of a long-read Amblyomma americanum tick genome.</title>
        <authorList>
            <person name="Chou S."/>
            <person name="Poskanzer K.E."/>
            <person name="Rollins M."/>
            <person name="Thuy-Boun P.S."/>
        </authorList>
    </citation>
    <scope>NUCLEOTIDE SEQUENCE [LARGE SCALE GENOMIC DNA]</scope>
    <source>
        <strain evidence="6">F_SG_1</strain>
        <tissue evidence="6">Salivary glands</tissue>
    </source>
</reference>
<dbReference type="SUPFAM" id="SSF90257">
    <property type="entry name" value="Myosin rod fragments"/>
    <property type="match status" value="1"/>
</dbReference>
<keyword evidence="2" id="KW-0963">Cytoplasm</keyword>
<keyword evidence="7" id="KW-1185">Reference proteome</keyword>
<feature type="domain" description="Hyaluronan-mediated motility receptor C-terminal" evidence="5">
    <location>
        <begin position="578"/>
        <end position="690"/>
    </location>
</feature>
<dbReference type="PANTHER" id="PTHR18956">
    <property type="entry name" value="HYALURONAN MEDIATED MOTILITY RECEPTOR"/>
    <property type="match status" value="1"/>
</dbReference>
<dbReference type="InterPro" id="IPR031794">
    <property type="entry name" value="HMMR_C"/>
</dbReference>
<feature type="coiled-coil region" evidence="4">
    <location>
        <begin position="321"/>
        <end position="481"/>
    </location>
</feature>
<sequence>MLAEVKLSKGTAELKEEIEKFINDFRDDDANNFSIGSDSDDLAREKDLEHAFEKLYSENEKLVITVGELQCEVKALKNHHEDLEGKHAKLIEQAVNHENEKSKLQKKFNEIMTEKEALMENVKRLQAENCRLECAYSSIALRCEEIESQLDEVSCEDACLRSLLHDRGNEILVLEQHKQDLLEKLGEFESVISTMVDAEQELSSRLSDLESLHSRNKELSSMKMNLEQELKMVKDALHALEDEKRMTERDLTKLLEDKSVLQESNQSYLAKHAQLEKELFKTKHELEVCQSEAKHLSGENCRLTKELSAVISSHEVTVLKNRELEKSLDGVSKEKNTMEEHLASVTDTLKTVEASLNQVNAEHLKLRHEKACLEEEVCVIRGRNEELNASKTSLQMQLSGALAQLSAAERCKQQLQEELALTEEAKHEAIKDALHKDKALKSLESQNNNLAKALLEQQKLCSKLEMELVSLQDAADLLQARNEELQFSTDASKLQFSVAERRANKYKLVCSELDLQKRDLCDQIKQLSEELTELRDGTQVAAGEFNMVMVSGLSWCLSLENFLFSSLAIYCRQVAGLTEQLKDKTVEAEKWKFNFEALQLRVAPFQGQLELYEMEKELLERRNEATESELTKLHRKVSEMMGHQNHRQKIHYLSNLLKERNEYKKEVYTLHEKMLKQMKEIKKLEVLLQQRGRKSVLELSTKENLDPPA</sequence>
<evidence type="ECO:0000256" key="2">
    <source>
        <dbReference type="ARBA" id="ARBA00022490"/>
    </source>
</evidence>
<feature type="coiled-coil region" evidence="4">
    <location>
        <begin position="510"/>
        <end position="537"/>
    </location>
</feature>
<evidence type="ECO:0000313" key="6">
    <source>
        <dbReference type="EMBL" id="KAK8771860.1"/>
    </source>
</evidence>
<feature type="coiled-coil region" evidence="4">
    <location>
        <begin position="609"/>
        <end position="636"/>
    </location>
</feature>
<comment type="subcellular location">
    <subcellularLocation>
        <location evidence="1">Cytoplasm</location>
        <location evidence="1">Cytoskeleton</location>
        <location evidence="1">Spindle</location>
    </subcellularLocation>
</comment>
<feature type="coiled-coil region" evidence="4">
    <location>
        <begin position="66"/>
        <end position="128"/>
    </location>
</feature>
<dbReference type="Proteomes" id="UP001321473">
    <property type="component" value="Unassembled WGS sequence"/>
</dbReference>
<dbReference type="GO" id="GO:0005819">
    <property type="term" value="C:spindle"/>
    <property type="evidence" value="ECO:0007669"/>
    <property type="project" value="UniProtKB-SubCell"/>
</dbReference>
<proteinExistence type="predicted"/>
<dbReference type="InterPro" id="IPR026203">
    <property type="entry name" value="IHABP"/>
</dbReference>
<dbReference type="GO" id="GO:0005540">
    <property type="term" value="F:hyaluronic acid binding"/>
    <property type="evidence" value="ECO:0007669"/>
    <property type="project" value="InterPro"/>
</dbReference>
<dbReference type="GO" id="GO:0016020">
    <property type="term" value="C:membrane"/>
    <property type="evidence" value="ECO:0007669"/>
    <property type="project" value="TreeGrafter"/>
</dbReference>
<gene>
    <name evidence="6" type="ORF">V5799_024895</name>
</gene>
<evidence type="ECO:0000313" key="7">
    <source>
        <dbReference type="Proteomes" id="UP001321473"/>
    </source>
</evidence>
<accession>A0AAQ4EB41</accession>
<organism evidence="6 7">
    <name type="scientific">Amblyomma americanum</name>
    <name type="common">Lone star tick</name>
    <dbReference type="NCBI Taxonomy" id="6943"/>
    <lineage>
        <taxon>Eukaryota</taxon>
        <taxon>Metazoa</taxon>
        <taxon>Ecdysozoa</taxon>
        <taxon>Arthropoda</taxon>
        <taxon>Chelicerata</taxon>
        <taxon>Arachnida</taxon>
        <taxon>Acari</taxon>
        <taxon>Parasitiformes</taxon>
        <taxon>Ixodida</taxon>
        <taxon>Ixodoidea</taxon>
        <taxon>Ixodidae</taxon>
        <taxon>Amblyomminae</taxon>
        <taxon>Amblyomma</taxon>
    </lineage>
</organism>
<name>A0AAQ4EB41_AMBAM</name>
<protein>
    <recommendedName>
        <fullName evidence="5">Hyaluronan-mediated motility receptor C-terminal domain-containing protein</fullName>
    </recommendedName>
</protein>
<evidence type="ECO:0000256" key="3">
    <source>
        <dbReference type="ARBA" id="ARBA00023212"/>
    </source>
</evidence>
<dbReference type="PANTHER" id="PTHR18956:SF6">
    <property type="entry name" value="HYALURONAN MEDIATED MOTILITY RECEPTOR"/>
    <property type="match status" value="1"/>
</dbReference>
<dbReference type="EMBL" id="JARKHS020019204">
    <property type="protein sequence ID" value="KAK8771860.1"/>
    <property type="molecule type" value="Genomic_DNA"/>
</dbReference>
<dbReference type="Pfam" id="PF15908">
    <property type="entry name" value="HMMR_C"/>
    <property type="match status" value="1"/>
</dbReference>
<keyword evidence="3" id="KW-0206">Cytoskeleton</keyword>
<feature type="coiled-coil region" evidence="4">
    <location>
        <begin position="209"/>
        <end position="292"/>
    </location>
</feature>
<evidence type="ECO:0000259" key="5">
    <source>
        <dbReference type="Pfam" id="PF15908"/>
    </source>
</evidence>
<comment type="caution">
    <text evidence="6">The sequence shown here is derived from an EMBL/GenBank/DDBJ whole genome shotgun (WGS) entry which is preliminary data.</text>
</comment>